<reference evidence="4" key="1">
    <citation type="journal article" date="2019" name="Int. J. Syst. Evol. Microbiol.">
        <title>The Global Catalogue of Microorganisms (GCM) 10K type strain sequencing project: providing services to taxonomists for standard genome sequencing and annotation.</title>
        <authorList>
            <consortium name="The Broad Institute Genomics Platform"/>
            <consortium name="The Broad Institute Genome Sequencing Center for Infectious Disease"/>
            <person name="Wu L."/>
            <person name="Ma J."/>
        </authorList>
    </citation>
    <scope>NUCLEOTIDE SEQUENCE [LARGE SCALE GENOMIC DNA]</scope>
    <source>
        <strain evidence="4">CGMCC 1.19061</strain>
    </source>
</reference>
<dbReference type="Pfam" id="PF03123">
    <property type="entry name" value="CAT_RBD"/>
    <property type="match status" value="1"/>
</dbReference>
<sequence>MYRIVQVLNNNIAIVKKGDKQEIAMGKGLVFQKKKGDLISEAAISNLFVLKNEESKENISILLKDIPLDYITTAYEIIENAINKYDYSVQEYIYVTLTDHLYWNSKKLRKGEYIESFLPDINEQYPVEYEIAKDALEIIELKLGIVFPKSELKNLSIHFINAQTKSDSHSEMSEKKVNEQNIMQQIEMILKGKNILRSTDNQNFYDRLMIHLRYMLDRDGQQTDDSFAEKMEESLKKEYPKAYETAEEIYQEISEKTGLDLKPSEKVYFTIHLQRIL</sequence>
<feature type="domain" description="PRD" evidence="2">
    <location>
        <begin position="65"/>
        <end position="169"/>
    </location>
</feature>
<organism evidence="3 4">
    <name type="scientific">Enterococcus eurekensis</name>
    <dbReference type="NCBI Taxonomy" id="1159753"/>
    <lineage>
        <taxon>Bacteria</taxon>
        <taxon>Bacillati</taxon>
        <taxon>Bacillota</taxon>
        <taxon>Bacilli</taxon>
        <taxon>Lactobacillales</taxon>
        <taxon>Enterococcaceae</taxon>
        <taxon>Enterococcus</taxon>
    </lineage>
</organism>
<dbReference type="InterPro" id="IPR036634">
    <property type="entry name" value="PRD_sf"/>
</dbReference>
<dbReference type="Gene3D" id="2.30.24.10">
    <property type="entry name" value="CAT RNA-binding domain"/>
    <property type="match status" value="1"/>
</dbReference>
<dbReference type="Pfam" id="PF00874">
    <property type="entry name" value="PRD"/>
    <property type="match status" value="2"/>
</dbReference>
<dbReference type="SMART" id="SM01061">
    <property type="entry name" value="CAT_RBD"/>
    <property type="match status" value="1"/>
</dbReference>
<comment type="caution">
    <text evidence="3">The sequence shown here is derived from an EMBL/GenBank/DDBJ whole genome shotgun (WGS) entry which is preliminary data.</text>
</comment>
<dbReference type="InterPro" id="IPR036650">
    <property type="entry name" value="CAT_RNA-bd_dom_sf"/>
</dbReference>
<evidence type="ECO:0000256" key="1">
    <source>
        <dbReference type="ARBA" id="ARBA00022737"/>
    </source>
</evidence>
<dbReference type="Proteomes" id="UP001596026">
    <property type="component" value="Unassembled WGS sequence"/>
</dbReference>
<dbReference type="RefSeq" id="WP_379967144.1">
    <property type="nucleotide sequence ID" value="NZ_JBHSGT010000063.1"/>
</dbReference>
<accession>A0ABV9M5F1</accession>
<gene>
    <name evidence="3" type="ORF">ACFO3L_10505</name>
</gene>
<evidence type="ECO:0000313" key="3">
    <source>
        <dbReference type="EMBL" id="MFC4711032.1"/>
    </source>
</evidence>
<name>A0ABV9M5F1_9ENTE</name>
<dbReference type="InterPro" id="IPR011608">
    <property type="entry name" value="PRD"/>
</dbReference>
<dbReference type="Gene3D" id="1.10.1790.10">
    <property type="entry name" value="PRD domain"/>
    <property type="match status" value="2"/>
</dbReference>
<dbReference type="PANTHER" id="PTHR30185">
    <property type="entry name" value="CRYPTIC BETA-GLUCOSIDE BGL OPERON ANTITERMINATOR"/>
    <property type="match status" value="1"/>
</dbReference>
<evidence type="ECO:0000313" key="4">
    <source>
        <dbReference type="Proteomes" id="UP001596026"/>
    </source>
</evidence>
<feature type="domain" description="PRD" evidence="2">
    <location>
        <begin position="173"/>
        <end position="277"/>
    </location>
</feature>
<keyword evidence="4" id="KW-1185">Reference proteome</keyword>
<proteinExistence type="predicted"/>
<dbReference type="InterPro" id="IPR004341">
    <property type="entry name" value="CAT_RNA-bd_dom"/>
</dbReference>
<keyword evidence="1" id="KW-0677">Repeat</keyword>
<protein>
    <submittedName>
        <fullName evidence="3">PRD domain-containing protein</fullName>
    </submittedName>
</protein>
<dbReference type="PROSITE" id="PS51372">
    <property type="entry name" value="PRD_2"/>
    <property type="match status" value="2"/>
</dbReference>
<dbReference type="PANTHER" id="PTHR30185:SF15">
    <property type="entry name" value="CRYPTIC BETA-GLUCOSIDE BGL OPERON ANTITERMINATOR"/>
    <property type="match status" value="1"/>
</dbReference>
<dbReference type="EMBL" id="JBHSGT010000063">
    <property type="protein sequence ID" value="MFC4711032.1"/>
    <property type="molecule type" value="Genomic_DNA"/>
</dbReference>
<dbReference type="SUPFAM" id="SSF63520">
    <property type="entry name" value="PTS-regulatory domain, PRD"/>
    <property type="match status" value="2"/>
</dbReference>
<evidence type="ECO:0000259" key="2">
    <source>
        <dbReference type="PROSITE" id="PS51372"/>
    </source>
</evidence>
<dbReference type="InterPro" id="IPR050661">
    <property type="entry name" value="BglG_antiterminators"/>
</dbReference>
<dbReference type="SUPFAM" id="SSF50151">
    <property type="entry name" value="SacY-like RNA-binding domain"/>
    <property type="match status" value="1"/>
</dbReference>